<evidence type="ECO:0000259" key="9">
    <source>
        <dbReference type="Pfam" id="PF00080"/>
    </source>
</evidence>
<sequence>MFRYLITLALLAAACAEEYKAIVHLVGTAQSVTGNVTFTQEEAGKPVHVDGIVVGLAPGKHGFHVHAKGDLTGGCLTTSGHFNPENKKHGAPDDKERHVGDLGNIVANHDGIARFSLDDSIISLCGSHNILGRAVVVHASEDDLGKGGHEDSLTTGHAGARVACGVIGILSPEDRWLSSASSRLSTSWGGIPLLLLAFTLVLKYVTQRI</sequence>
<evidence type="ECO:0000256" key="4">
    <source>
        <dbReference type="ARBA" id="ARBA00023002"/>
    </source>
</evidence>
<dbReference type="EMBL" id="PQ333015">
    <property type="protein sequence ID" value="XHS96332.1"/>
    <property type="molecule type" value="mRNA"/>
</dbReference>
<dbReference type="InterPro" id="IPR024134">
    <property type="entry name" value="SOD_Cu/Zn_/chaperone"/>
</dbReference>
<dbReference type="PROSITE" id="PS00087">
    <property type="entry name" value="SOD_CU_ZN_1"/>
    <property type="match status" value="1"/>
</dbReference>
<keyword evidence="7" id="KW-0812">Transmembrane</keyword>
<dbReference type="PRINTS" id="PR00068">
    <property type="entry name" value="CUZNDISMTASE"/>
</dbReference>
<evidence type="ECO:0000256" key="2">
    <source>
        <dbReference type="ARBA" id="ARBA00022833"/>
    </source>
</evidence>
<protein>
    <recommendedName>
        <fullName evidence="6">Superoxide dismutase [Cu-Zn]</fullName>
        <ecNumber evidence="6">1.15.1.1</ecNumber>
    </recommendedName>
</protein>
<evidence type="ECO:0000256" key="3">
    <source>
        <dbReference type="ARBA" id="ARBA00022862"/>
    </source>
</evidence>
<dbReference type="InterPro" id="IPR036423">
    <property type="entry name" value="SOD-like_Cu/Zn_dom_sf"/>
</dbReference>
<comment type="cofactor">
    <cofactor evidence="6">
        <name>Cu cation</name>
        <dbReference type="ChEBI" id="CHEBI:23378"/>
    </cofactor>
    <text evidence="6">Binds 1 copper ion per subunit.</text>
</comment>
<evidence type="ECO:0000256" key="1">
    <source>
        <dbReference type="ARBA" id="ARBA00022723"/>
    </source>
</evidence>
<accession>A0AB74UEE2</accession>
<evidence type="ECO:0000256" key="7">
    <source>
        <dbReference type="SAM" id="Phobius"/>
    </source>
</evidence>
<dbReference type="PANTHER" id="PTHR10003">
    <property type="entry name" value="SUPEROXIDE DISMUTASE CU-ZN -RELATED"/>
    <property type="match status" value="1"/>
</dbReference>
<comment type="catalytic activity">
    <reaction evidence="5 6">
        <text>2 superoxide + 2 H(+) = H2O2 + O2</text>
        <dbReference type="Rhea" id="RHEA:20696"/>
        <dbReference type="ChEBI" id="CHEBI:15378"/>
        <dbReference type="ChEBI" id="CHEBI:15379"/>
        <dbReference type="ChEBI" id="CHEBI:16240"/>
        <dbReference type="ChEBI" id="CHEBI:18421"/>
        <dbReference type="EC" id="1.15.1.1"/>
    </reaction>
</comment>
<keyword evidence="7" id="KW-0472">Membrane</keyword>
<feature type="chain" id="PRO_5044498510" description="Superoxide dismutase [Cu-Zn]" evidence="8">
    <location>
        <begin position="17"/>
        <end position="209"/>
    </location>
</feature>
<evidence type="ECO:0000313" key="10">
    <source>
        <dbReference type="EMBL" id="XHS96332.1"/>
    </source>
</evidence>
<dbReference type="CDD" id="cd00305">
    <property type="entry name" value="Cu-Zn_Superoxide_Dismutase"/>
    <property type="match status" value="1"/>
</dbReference>
<feature type="signal peptide" evidence="8">
    <location>
        <begin position="1"/>
        <end position="16"/>
    </location>
</feature>
<dbReference type="InterPro" id="IPR001424">
    <property type="entry name" value="SOD_Cu_Zn_dom"/>
</dbReference>
<dbReference type="Gene3D" id="2.60.40.200">
    <property type="entry name" value="Superoxide dismutase, copper/zinc binding domain"/>
    <property type="match status" value="1"/>
</dbReference>
<dbReference type="AlphaFoldDB" id="A0AB74UEE2"/>
<keyword evidence="8" id="KW-0732">Signal</keyword>
<dbReference type="GO" id="GO:0004784">
    <property type="term" value="F:superoxide dismutase activity"/>
    <property type="evidence" value="ECO:0007669"/>
    <property type="project" value="UniProtKB-EC"/>
</dbReference>
<comment type="cofactor">
    <cofactor evidence="6">
        <name>Zn(2+)</name>
        <dbReference type="ChEBI" id="CHEBI:29105"/>
    </cofactor>
    <text evidence="6">Binds 1 zinc ion per subunit.</text>
</comment>
<dbReference type="PROSITE" id="PS51257">
    <property type="entry name" value="PROKAR_LIPOPROTEIN"/>
    <property type="match status" value="1"/>
</dbReference>
<keyword evidence="2 6" id="KW-0862">Zinc</keyword>
<keyword evidence="6" id="KW-0186">Copper</keyword>
<dbReference type="GO" id="GO:0005507">
    <property type="term" value="F:copper ion binding"/>
    <property type="evidence" value="ECO:0007669"/>
    <property type="project" value="InterPro"/>
</dbReference>
<evidence type="ECO:0000256" key="6">
    <source>
        <dbReference type="RuleBase" id="RU000393"/>
    </source>
</evidence>
<proteinExistence type="evidence at transcript level"/>
<comment type="function">
    <text evidence="6">Destroys radicals which are normally produced within the cells and which are toxic to biological systems.</text>
</comment>
<keyword evidence="1 6" id="KW-0479">Metal-binding</keyword>
<evidence type="ECO:0000256" key="5">
    <source>
        <dbReference type="ARBA" id="ARBA00049204"/>
    </source>
</evidence>
<feature type="domain" description="Superoxide dismutase copper/zinc binding" evidence="9">
    <location>
        <begin position="32"/>
        <end position="167"/>
    </location>
</feature>
<evidence type="ECO:0000256" key="8">
    <source>
        <dbReference type="SAM" id="SignalP"/>
    </source>
</evidence>
<comment type="similarity">
    <text evidence="6">Belongs to the Cu-Zn superoxide dismutase family.</text>
</comment>
<keyword evidence="3" id="KW-0049">Antioxidant</keyword>
<feature type="transmembrane region" description="Helical" evidence="7">
    <location>
        <begin position="187"/>
        <end position="205"/>
    </location>
</feature>
<dbReference type="PROSITE" id="PS00332">
    <property type="entry name" value="SOD_CU_ZN_2"/>
    <property type="match status" value="1"/>
</dbReference>
<organism evidence="10">
    <name type="scientific">Protohermes xanthodes</name>
    <dbReference type="NCBI Taxonomy" id="1452977"/>
    <lineage>
        <taxon>Eukaryota</taxon>
        <taxon>Metazoa</taxon>
        <taxon>Ecdysozoa</taxon>
        <taxon>Arthropoda</taxon>
        <taxon>Hexapoda</taxon>
        <taxon>Insecta</taxon>
        <taxon>Pterygota</taxon>
        <taxon>Neoptera</taxon>
        <taxon>Endopterygota</taxon>
        <taxon>Megaloptera</taxon>
        <taxon>Corydalidae</taxon>
        <taxon>Corydalinae</taxon>
        <taxon>Protohermes</taxon>
    </lineage>
</organism>
<dbReference type="EC" id="1.15.1.1" evidence="6"/>
<dbReference type="InterPro" id="IPR018152">
    <property type="entry name" value="SOD_Cu/Zn_BS"/>
</dbReference>
<keyword evidence="4 6" id="KW-0560">Oxidoreductase</keyword>
<dbReference type="Pfam" id="PF00080">
    <property type="entry name" value="Sod_Cu"/>
    <property type="match status" value="1"/>
</dbReference>
<reference evidence="10" key="1">
    <citation type="submission" date="2024-10" db="EMBL/GenBank/DDBJ databases">
        <title>Characterization of two extracellular superoxide dismutases in the aquatic insect Protohermes xanthodes Navas (Megaloptera: Corydalidae) in response to sublethal chlorpyrifos.</title>
        <authorList>
            <person name="Huang X."/>
        </authorList>
    </citation>
    <scope>NUCLEOTIDE SEQUENCE</scope>
</reference>
<keyword evidence="7" id="KW-1133">Transmembrane helix</keyword>
<dbReference type="SUPFAM" id="SSF49329">
    <property type="entry name" value="Cu,Zn superoxide dismutase-like"/>
    <property type="match status" value="1"/>
</dbReference>
<name>A0AB74UEE2_9NEOP</name>